<dbReference type="InterPro" id="IPR023405">
    <property type="entry name" value="Topo_IA_core_domain"/>
</dbReference>
<organism evidence="1 2">
    <name type="scientific">Eisenbergiella massiliensis</name>
    <dbReference type="NCBI Taxonomy" id="1720294"/>
    <lineage>
        <taxon>Bacteria</taxon>
        <taxon>Bacillati</taxon>
        <taxon>Bacillota</taxon>
        <taxon>Clostridia</taxon>
        <taxon>Lachnospirales</taxon>
        <taxon>Lachnospiraceae</taxon>
        <taxon>Eisenbergiella</taxon>
    </lineage>
</organism>
<feature type="non-terminal residue" evidence="1">
    <location>
        <position position="52"/>
    </location>
</feature>
<dbReference type="EMBL" id="QVLU01000078">
    <property type="protein sequence ID" value="RGE58020.1"/>
    <property type="molecule type" value="Genomic_DNA"/>
</dbReference>
<accession>A0A3E3I112</accession>
<evidence type="ECO:0000313" key="1">
    <source>
        <dbReference type="EMBL" id="RGE58020.1"/>
    </source>
</evidence>
<reference evidence="1 2" key="1">
    <citation type="submission" date="2018-08" db="EMBL/GenBank/DDBJ databases">
        <title>A genome reference for cultivated species of the human gut microbiota.</title>
        <authorList>
            <person name="Zou Y."/>
            <person name="Xue W."/>
            <person name="Luo G."/>
        </authorList>
    </citation>
    <scope>NUCLEOTIDE SEQUENCE [LARGE SCALE GENOMIC DNA]</scope>
    <source>
        <strain evidence="1 2">AF26-4BH</strain>
    </source>
</reference>
<dbReference type="GO" id="GO:0016853">
    <property type="term" value="F:isomerase activity"/>
    <property type="evidence" value="ECO:0007669"/>
    <property type="project" value="UniProtKB-KW"/>
</dbReference>
<dbReference type="SUPFAM" id="SSF56712">
    <property type="entry name" value="Prokaryotic type I DNA topoisomerase"/>
    <property type="match status" value="1"/>
</dbReference>
<dbReference type="Gene3D" id="3.40.50.140">
    <property type="match status" value="1"/>
</dbReference>
<protein>
    <submittedName>
        <fullName evidence="1">DNA topoisomerase</fullName>
    </submittedName>
</protein>
<dbReference type="AlphaFoldDB" id="A0A3E3I112"/>
<name>A0A3E3I112_9FIRM</name>
<sequence>MAQHKLVIAEKPSVAQSLAAVIGATVRKDGYLEGNGWRVSWCVGHLAGLADA</sequence>
<comment type="caution">
    <text evidence="1">The sequence shown here is derived from an EMBL/GenBank/DDBJ whole genome shotgun (WGS) entry which is preliminary data.</text>
</comment>
<dbReference type="Proteomes" id="UP000261166">
    <property type="component" value="Unassembled WGS sequence"/>
</dbReference>
<evidence type="ECO:0000313" key="2">
    <source>
        <dbReference type="Proteomes" id="UP000261166"/>
    </source>
</evidence>
<gene>
    <name evidence="1" type="ORF">DWY69_31395</name>
</gene>
<proteinExistence type="predicted"/>
<keyword evidence="1" id="KW-0413">Isomerase</keyword>